<feature type="compositionally biased region" description="Basic residues" evidence="1">
    <location>
        <begin position="269"/>
        <end position="278"/>
    </location>
</feature>
<feature type="compositionally biased region" description="Basic residues" evidence="1">
    <location>
        <begin position="337"/>
        <end position="349"/>
    </location>
</feature>
<reference evidence="2" key="1">
    <citation type="submission" date="2023-10" db="EMBL/GenBank/DDBJ databases">
        <title>Genome assemblies of two species of porcelain crab, Petrolisthes cinctipes and Petrolisthes manimaculis (Anomura: Porcellanidae).</title>
        <authorList>
            <person name="Angst P."/>
        </authorList>
    </citation>
    <scope>NUCLEOTIDE SEQUENCE</scope>
    <source>
        <strain evidence="2">PB745_01</strain>
        <tissue evidence="2">Gill</tissue>
    </source>
</reference>
<feature type="compositionally biased region" description="Pro residues" evidence="1">
    <location>
        <begin position="115"/>
        <end position="136"/>
    </location>
</feature>
<dbReference type="AlphaFoldDB" id="A0AAE1GCU9"/>
<evidence type="ECO:0000313" key="2">
    <source>
        <dbReference type="EMBL" id="KAK3889472.1"/>
    </source>
</evidence>
<dbReference type="EMBL" id="JAWQEG010000483">
    <property type="protein sequence ID" value="KAK3889472.1"/>
    <property type="molecule type" value="Genomic_DNA"/>
</dbReference>
<feature type="compositionally biased region" description="Low complexity" evidence="1">
    <location>
        <begin position="234"/>
        <end position="243"/>
    </location>
</feature>
<evidence type="ECO:0000313" key="3">
    <source>
        <dbReference type="Proteomes" id="UP001286313"/>
    </source>
</evidence>
<proteinExistence type="predicted"/>
<dbReference type="Proteomes" id="UP001286313">
    <property type="component" value="Unassembled WGS sequence"/>
</dbReference>
<name>A0AAE1GCU9_PETCI</name>
<feature type="compositionally biased region" description="Low complexity" evidence="1">
    <location>
        <begin position="102"/>
        <end position="114"/>
    </location>
</feature>
<evidence type="ECO:0000256" key="1">
    <source>
        <dbReference type="SAM" id="MobiDB-lite"/>
    </source>
</evidence>
<protein>
    <submittedName>
        <fullName evidence="2">Uncharacterized protein</fullName>
    </submittedName>
</protein>
<keyword evidence="3" id="KW-1185">Reference proteome</keyword>
<feature type="region of interest" description="Disordered" evidence="1">
    <location>
        <begin position="102"/>
        <end position="191"/>
    </location>
</feature>
<feature type="compositionally biased region" description="Pro residues" evidence="1">
    <location>
        <begin position="420"/>
        <end position="433"/>
    </location>
</feature>
<feature type="compositionally biased region" description="Basic and acidic residues" evidence="1">
    <location>
        <begin position="371"/>
        <end position="388"/>
    </location>
</feature>
<sequence>MVVILAVFSVGLVLLLVPTLLYCFWCRRRQRYVSTITTRSCLHDNFNRASFYLASTSLHDLNFTQLMCHLTANQTYPSQMLCPCTITTPACTLHSPTIPSNTTTATTHSTNFTPTLPPTFPSRPPLPPPPTYPLPSTPLQLKRKGRGKNLCDHGGLKQRSPVNEDSDVTNNNNNNNIKRNNKRQCSPGQRVESQLCQGVNWEYNEEHRPVAVPSKKKKTRPALTNTHSEKTHSHNIIINHKNNLQPQEYNHHNSHNNNHKNNLQPQEYHHHHNHHNNNQKKNLQPQEYHHHNSHNNNHKNIIQPQEYHHHHHHHNNNNKNKLQPQESHHHNNNNKNISHKNKLHPQKSHHQYDLDPLRSLNKSSGTKVKVSPREETSMGRKLQEDKKGSSSVLTTSPGGHNNNNSPRSGHHHHHHHTTHQPPPTPLPEPPAQPPHVVATFLSHSRYVP</sequence>
<feature type="region of interest" description="Disordered" evidence="1">
    <location>
        <begin position="207"/>
        <end position="281"/>
    </location>
</feature>
<feature type="compositionally biased region" description="Basic residues" evidence="1">
    <location>
        <begin position="408"/>
        <end position="418"/>
    </location>
</feature>
<gene>
    <name evidence="2" type="ORF">Pcinc_006519</name>
</gene>
<feature type="region of interest" description="Disordered" evidence="1">
    <location>
        <begin position="306"/>
        <end position="435"/>
    </location>
</feature>
<accession>A0AAE1GCU9</accession>
<organism evidence="2 3">
    <name type="scientific">Petrolisthes cinctipes</name>
    <name type="common">Flat porcelain crab</name>
    <dbReference type="NCBI Taxonomy" id="88211"/>
    <lineage>
        <taxon>Eukaryota</taxon>
        <taxon>Metazoa</taxon>
        <taxon>Ecdysozoa</taxon>
        <taxon>Arthropoda</taxon>
        <taxon>Crustacea</taxon>
        <taxon>Multicrustacea</taxon>
        <taxon>Malacostraca</taxon>
        <taxon>Eumalacostraca</taxon>
        <taxon>Eucarida</taxon>
        <taxon>Decapoda</taxon>
        <taxon>Pleocyemata</taxon>
        <taxon>Anomura</taxon>
        <taxon>Galatheoidea</taxon>
        <taxon>Porcellanidae</taxon>
        <taxon>Petrolisthes</taxon>
    </lineage>
</organism>
<feature type="compositionally biased region" description="Polar residues" evidence="1">
    <location>
        <begin position="389"/>
        <end position="407"/>
    </location>
</feature>
<comment type="caution">
    <text evidence="2">The sequence shown here is derived from an EMBL/GenBank/DDBJ whole genome shotgun (WGS) entry which is preliminary data.</text>
</comment>